<reference evidence="7 8" key="1">
    <citation type="submission" date="2018-01" db="EMBL/GenBank/DDBJ databases">
        <title>Genomic Encyclopedia of Archaeal and Bacterial Type Strains, Phase II (KMG-II): from individual species to whole genera.</title>
        <authorList>
            <person name="Goeker M."/>
        </authorList>
    </citation>
    <scope>NUCLEOTIDE SEQUENCE [LARGE SCALE GENOMIC DNA]</scope>
    <source>
        <strain evidence="7 8">DSM 12048</strain>
    </source>
</reference>
<dbReference type="InterPro" id="IPR022791">
    <property type="entry name" value="L-PG_synthase/AglD"/>
</dbReference>
<organism evidence="7 8">
    <name type="scientific">Albidovulum inexpectatum</name>
    <dbReference type="NCBI Taxonomy" id="196587"/>
    <lineage>
        <taxon>Bacteria</taxon>
        <taxon>Pseudomonadati</taxon>
        <taxon>Pseudomonadota</taxon>
        <taxon>Alphaproteobacteria</taxon>
        <taxon>Rhodobacterales</taxon>
        <taxon>Paracoccaceae</taxon>
        <taxon>Albidovulum</taxon>
    </lineage>
</organism>
<proteinExistence type="predicted"/>
<keyword evidence="4 6" id="KW-1133">Transmembrane helix</keyword>
<dbReference type="OrthoDB" id="9799911at2"/>
<evidence type="ECO:0000256" key="3">
    <source>
        <dbReference type="ARBA" id="ARBA00022692"/>
    </source>
</evidence>
<keyword evidence="8" id="KW-1185">Reference proteome</keyword>
<accession>A0A2S5JEM3</accession>
<dbReference type="Proteomes" id="UP000239736">
    <property type="component" value="Unassembled WGS sequence"/>
</dbReference>
<feature type="transmembrane region" description="Helical" evidence="6">
    <location>
        <begin position="52"/>
        <end position="73"/>
    </location>
</feature>
<feature type="transmembrane region" description="Helical" evidence="6">
    <location>
        <begin position="255"/>
        <end position="275"/>
    </location>
</feature>
<name>A0A2S5JEM3_9RHOB</name>
<evidence type="ECO:0000313" key="7">
    <source>
        <dbReference type="EMBL" id="PPB79849.1"/>
    </source>
</evidence>
<keyword evidence="3 6" id="KW-0812">Transmembrane</keyword>
<evidence type="ECO:0000256" key="2">
    <source>
        <dbReference type="ARBA" id="ARBA00022475"/>
    </source>
</evidence>
<dbReference type="PANTHER" id="PTHR39087:SF2">
    <property type="entry name" value="UPF0104 MEMBRANE PROTEIN MJ1595"/>
    <property type="match status" value="1"/>
</dbReference>
<dbReference type="Pfam" id="PF03706">
    <property type="entry name" value="LPG_synthase_TM"/>
    <property type="match status" value="1"/>
</dbReference>
<dbReference type="RefSeq" id="WP_104072008.1">
    <property type="nucleotide sequence ID" value="NZ_PRDS01000008.1"/>
</dbReference>
<feature type="transmembrane region" description="Helical" evidence="6">
    <location>
        <begin position="163"/>
        <end position="179"/>
    </location>
</feature>
<dbReference type="EMBL" id="PRDS01000008">
    <property type="protein sequence ID" value="PPB79849.1"/>
    <property type="molecule type" value="Genomic_DNA"/>
</dbReference>
<feature type="transmembrane region" description="Helical" evidence="6">
    <location>
        <begin position="295"/>
        <end position="321"/>
    </location>
</feature>
<comment type="subcellular location">
    <subcellularLocation>
        <location evidence="1">Cell membrane</location>
        <topology evidence="1">Multi-pass membrane protein</topology>
    </subcellularLocation>
</comment>
<protein>
    <submittedName>
        <fullName evidence="7">Uncharacterized protein (TIRG00374 family)</fullName>
    </submittedName>
</protein>
<comment type="caution">
    <text evidence="7">The sequence shown here is derived from an EMBL/GenBank/DDBJ whole genome shotgun (WGS) entry which is preliminary data.</text>
</comment>
<feature type="transmembrane region" description="Helical" evidence="6">
    <location>
        <begin position="220"/>
        <end position="243"/>
    </location>
</feature>
<evidence type="ECO:0000256" key="1">
    <source>
        <dbReference type="ARBA" id="ARBA00004651"/>
    </source>
</evidence>
<sequence length="336" mass="35941">MRHADVIHPFSRNRRAFWRRDRVFMAALLICFVVGLAGLAAATGWRETWAQIARLGPAQLLGLLALSCVNYLLRGLRWHVLARRLGLPLSVERNVIHFLGGFAMIVTPGRVGELVRMRWIARETGWSFDRTAPLALVDRAADLAAMAAILAVVAMATATGGKMALAVAAAGLLAAWIVTHPPLLRALVTGLHATIGRMPRLFGRARRAARAMERVVTPRAMLPVMGLGLLGWLAEGYAFHLLLAWMGADIGVMRAIGIFVFATLAGGLTGAPGGLGGAEAAMIGLLALEGVPMETALPATAIIRATTLWFALAMGLVAFPLAERQSKRGRDVLEAD</sequence>
<gene>
    <name evidence="7" type="ORF">LV82_02405</name>
</gene>
<dbReference type="GO" id="GO:0005886">
    <property type="term" value="C:plasma membrane"/>
    <property type="evidence" value="ECO:0007669"/>
    <property type="project" value="UniProtKB-SubCell"/>
</dbReference>
<evidence type="ECO:0000256" key="5">
    <source>
        <dbReference type="ARBA" id="ARBA00023136"/>
    </source>
</evidence>
<evidence type="ECO:0000256" key="4">
    <source>
        <dbReference type="ARBA" id="ARBA00022989"/>
    </source>
</evidence>
<evidence type="ECO:0000313" key="8">
    <source>
        <dbReference type="Proteomes" id="UP000239736"/>
    </source>
</evidence>
<keyword evidence="2" id="KW-1003">Cell membrane</keyword>
<evidence type="ECO:0000256" key="6">
    <source>
        <dbReference type="SAM" id="Phobius"/>
    </source>
</evidence>
<keyword evidence="5 6" id="KW-0472">Membrane</keyword>
<dbReference type="NCBIfam" id="TIGR00374">
    <property type="entry name" value="flippase-like domain"/>
    <property type="match status" value="1"/>
</dbReference>
<dbReference type="AlphaFoldDB" id="A0A2S5JEM3"/>
<dbReference type="PANTHER" id="PTHR39087">
    <property type="entry name" value="UPF0104 MEMBRANE PROTEIN MJ1595"/>
    <property type="match status" value="1"/>
</dbReference>